<feature type="region of interest" description="Disordered" evidence="1">
    <location>
        <begin position="673"/>
        <end position="697"/>
    </location>
</feature>
<dbReference type="Proteomes" id="UP001155182">
    <property type="component" value="Unassembled WGS sequence"/>
</dbReference>
<feature type="transmembrane region" description="Helical" evidence="2">
    <location>
        <begin position="57"/>
        <end position="79"/>
    </location>
</feature>
<reference evidence="3" key="1">
    <citation type="submission" date="2022-06" db="EMBL/GenBank/DDBJ databases">
        <title>Solitalea sp. MAHUQ-68 isolated from rhizospheric soil.</title>
        <authorList>
            <person name="Huq M.A."/>
        </authorList>
    </citation>
    <scope>NUCLEOTIDE SEQUENCE</scope>
    <source>
        <strain evidence="3">MAHUQ-68</strain>
    </source>
</reference>
<feature type="region of interest" description="Disordered" evidence="1">
    <location>
        <begin position="949"/>
        <end position="1003"/>
    </location>
</feature>
<keyword evidence="2" id="KW-0472">Membrane</keyword>
<evidence type="ECO:0000256" key="1">
    <source>
        <dbReference type="SAM" id="MobiDB-lite"/>
    </source>
</evidence>
<evidence type="ECO:0000313" key="4">
    <source>
        <dbReference type="Proteomes" id="UP001155182"/>
    </source>
</evidence>
<comment type="caution">
    <text evidence="3">The sequence shown here is derived from an EMBL/GenBank/DDBJ whole genome shotgun (WGS) entry which is preliminary data.</text>
</comment>
<evidence type="ECO:0000313" key="3">
    <source>
        <dbReference type="EMBL" id="MCO4294363.1"/>
    </source>
</evidence>
<dbReference type="EMBL" id="JAMWYS010000057">
    <property type="protein sequence ID" value="MCO4294363.1"/>
    <property type="molecule type" value="Genomic_DNA"/>
</dbReference>
<dbReference type="AlphaFoldDB" id="A0A9X2F9L7"/>
<feature type="region of interest" description="Disordered" evidence="1">
    <location>
        <begin position="912"/>
        <end position="934"/>
    </location>
</feature>
<protein>
    <recommendedName>
        <fullName evidence="5">DUF4175 domain-containing protein</fullName>
    </recommendedName>
</protein>
<sequence length="1104" mass="127868">MSYQNSNYDFLIQKLDEFIRKYYKNRLIKGSLYVVAILAACYLILTVTEYYSFLSTILRTLIFFGFVFLSILVLAIYVLKPLLSLLKLGTVINHQQASEIIGLHFPEVKDKLLNTLQLKQMSSQTADNKLIEASINQKIIQLKPIPFSSAIKLGENKKYLKFALPPLIALLVLGAAAPGVLKDGTTRLVNYSQPFERKAPFQIEVTNKKLSALQNEDLTLTIKLSGDEIPQDIYLIEGENRYKLDKKNILEFSYTFKNLQKTQNFRFLADGFYSKEYELSVLPNPLLLNFEVTLVYPSYTKKVNETLQNIGDFSVPAGTLVSWNFKTSNTRQLDVLIDGLNQPAEKKSETSFLFSKKLFKTTNYAVQTKNGYVLKKDSLNYSINVIPDVSPSINVIERFDSLTTKQFYFSGDVKDDYGFSKLTFNYQILNKDKKKVYSKAIPINTAQTSETYFYNWDLIESGILPGDEISYYFEIFDNDGVNGIKSTKSVIKTLKTLSKNEIDKQLDDKREELKDKMEKALRQASKIERDAKKLNDKLADKKTLTFEEKKQITDLIEKQKQLEQNIQEIQQENKINNQQNNELNELDQKILDKQKQLEDMFNNVLDEKTKEILENLQKMMEENNKNLTRDQLENMRMDNKSLEKELDRMLELYKQLEFEQKLQQNIDKLDQLSQKQEELSEKSKDKNSDADNLKNAQDQINQDFDELKKDMNDLEKKNEELENKNNFENPEKDQNDIQKELNNSVEELQKNNKNKAAESQKNASNKMKNLSQKMQQMQQQMEGMKLDIDIEGLRQVLENLLKVSFDQEKLMQQFKTLGVNDAGFTSLVQKQKSLKDDLSMVQDSIFSLSKRILQIESFVNKEIETINKYMDKTMESLADRRTGEAAGNQQYIMTSVNNLAVMLSEVLDQLQNQQSSMGKGKSKSKNKKPSLSQLSKMQDELNKQMQQMKNGMKPGQVPRGQQSQQIAKMARQQQAIRNALQDINKEQNKDGKGKLGDLDKLSKDMERTETDLYNKQLTQEMLKRQQEIKTRLLEAEKAEKERDEDEKREAKQGKEQTADYKAVFDQYQKVKQKELELLKTLPPGVSSFYKSKINTYFNLLNNGK</sequence>
<gene>
    <name evidence="3" type="ORF">NF867_15995</name>
</gene>
<proteinExistence type="predicted"/>
<evidence type="ECO:0008006" key="5">
    <source>
        <dbReference type="Google" id="ProtNLM"/>
    </source>
</evidence>
<feature type="compositionally biased region" description="Polar residues" evidence="1">
    <location>
        <begin position="959"/>
        <end position="976"/>
    </location>
</feature>
<evidence type="ECO:0000256" key="2">
    <source>
        <dbReference type="SAM" id="Phobius"/>
    </source>
</evidence>
<feature type="compositionally biased region" description="Basic and acidic residues" evidence="1">
    <location>
        <begin position="673"/>
        <end position="692"/>
    </location>
</feature>
<organism evidence="3 4">
    <name type="scientific">Solitalea agri</name>
    <dbReference type="NCBI Taxonomy" id="2953739"/>
    <lineage>
        <taxon>Bacteria</taxon>
        <taxon>Pseudomonadati</taxon>
        <taxon>Bacteroidota</taxon>
        <taxon>Sphingobacteriia</taxon>
        <taxon>Sphingobacteriales</taxon>
        <taxon>Sphingobacteriaceae</taxon>
        <taxon>Solitalea</taxon>
    </lineage>
</organism>
<keyword evidence="2" id="KW-1133">Transmembrane helix</keyword>
<feature type="transmembrane region" description="Helical" evidence="2">
    <location>
        <begin position="30"/>
        <end position="51"/>
    </location>
</feature>
<feature type="transmembrane region" description="Helical" evidence="2">
    <location>
        <begin position="162"/>
        <end position="181"/>
    </location>
</feature>
<accession>A0A9X2F9L7</accession>
<feature type="region of interest" description="Disordered" evidence="1">
    <location>
        <begin position="1034"/>
        <end position="1058"/>
    </location>
</feature>
<feature type="compositionally biased region" description="Basic and acidic residues" evidence="1">
    <location>
        <begin position="983"/>
        <end position="1003"/>
    </location>
</feature>
<name>A0A9X2F9L7_9SPHI</name>
<keyword evidence="4" id="KW-1185">Reference proteome</keyword>
<keyword evidence="2" id="KW-0812">Transmembrane</keyword>
<dbReference type="RefSeq" id="WP_252589398.1">
    <property type="nucleotide sequence ID" value="NZ_JAMWYS010000057.1"/>
</dbReference>